<feature type="domain" description="PAZ" evidence="1">
    <location>
        <begin position="237"/>
        <end position="332"/>
    </location>
</feature>
<proteinExistence type="predicted"/>
<dbReference type="InterPro" id="IPR003100">
    <property type="entry name" value="PAZ_dom"/>
</dbReference>
<dbReference type="InterPro" id="IPR003165">
    <property type="entry name" value="Piwi"/>
</dbReference>
<dbReference type="InterPro" id="IPR036085">
    <property type="entry name" value="PAZ_dom_sf"/>
</dbReference>
<dbReference type="PANTHER" id="PTHR22891">
    <property type="entry name" value="EUKARYOTIC TRANSLATION INITIATION FACTOR 2C"/>
    <property type="match status" value="1"/>
</dbReference>
<dbReference type="PROSITE" id="PS50822">
    <property type="entry name" value="PIWI"/>
    <property type="match status" value="1"/>
</dbReference>
<name>A0ABQ0M889_MYCCL</name>
<dbReference type="Pfam" id="PF08699">
    <property type="entry name" value="ArgoL1"/>
    <property type="match status" value="1"/>
</dbReference>
<evidence type="ECO:0000259" key="2">
    <source>
        <dbReference type="PROSITE" id="PS50822"/>
    </source>
</evidence>
<sequence length="894" mass="98951">MPHNFQNVQVTTNSFVIQHLPQKSFHQYEGELVVVLSSSLPSILIIHSRPNVPEIKPPKRQRLVHHMQVANPGTFKSLALYDDGSLLYTSDEIPDAVFHIHDTNQQAPPDARGWYDIRLSRTAGKTITPSQFQSIIASSKLTPESASAATIMQLMLCQTHNQDQPGNKKAYFFEAGKMRVPRMPVELWHGYHQAVRPAPGKLLVTVDTTVAAMYMSGSLMEVCMAAVGATDSRRLGPTAEKNKDFEVLKKLLKNRNIFTKTTGRRVKTVRGLHPGPVGEYQFEKNGVPTTIAQHYKQAHNIILQHPYTIGIITSGKHLPPTIVPLELCTMIPGQPYKQKLPPEAGATVIAFSVLKPQERLNKITGSDNGVDSPVRSYGKSEFLAEAGVSINPTPMTVAGRLFEPMNLLYGNNQEVPVRDGAWNVLRVKFQTPTKIEKWGLINTVPGLPFPRVQGFMQMLAQCAASLGMGAGILFCAHYVAINAFVEIGQPPNGSIVMGNPGAIKKAFDAVLAVLGPNPDMIVVVLPENAPDLRAEIKYTGDILLGIRTQCLRINKIPQDRNKASQYFNNVALKLNARMGGCNALVKTDLMKDLSMSRTPFMIFGADVAHPAAKQTRPSVVSLVWSHDQYGASYAATTRVQESRTEIIVDLGEMFTRAVEMFGRKYRKTPGRIFFYRDGVSEGEFEAVKNTEVTALKTAIDEIWKRRGLTDPKPKITFLVVGKRHHVTFFPNGLSQQVLSDRNGNCRAGLVVDRDLSNPAFKDFYLQSHAAIKGTSRSAHYTVICDENFNEDLPKLQELSYALCHIYAKATRSVSIPAPVYYADVRTSRLLVVFHSLLIYLQLACARGKFHMEPGSDLDIDGSIGSGRASNFDLGAWKNAFGQVHANFAQVMYFL</sequence>
<dbReference type="SUPFAM" id="SSF53098">
    <property type="entry name" value="Ribonuclease H-like"/>
    <property type="match status" value="1"/>
</dbReference>
<dbReference type="Gene3D" id="3.40.50.2300">
    <property type="match status" value="1"/>
</dbReference>
<evidence type="ECO:0000259" key="1">
    <source>
        <dbReference type="PROSITE" id="PS50821"/>
    </source>
</evidence>
<dbReference type="InterPro" id="IPR012337">
    <property type="entry name" value="RNaseH-like_sf"/>
</dbReference>
<accession>A0ABQ0M889</accession>
<dbReference type="SMART" id="SM01163">
    <property type="entry name" value="DUF1785"/>
    <property type="match status" value="1"/>
</dbReference>
<dbReference type="Pfam" id="PF02170">
    <property type="entry name" value="PAZ"/>
    <property type="match status" value="1"/>
</dbReference>
<dbReference type="InterPro" id="IPR032474">
    <property type="entry name" value="Argonaute_N"/>
</dbReference>
<protein>
    <submittedName>
        <fullName evidence="3">Argonaute-like protein</fullName>
    </submittedName>
</protein>
<organism evidence="3 4">
    <name type="scientific">Mycena chlorophos</name>
    <name type="common">Agaric fungus</name>
    <name type="synonym">Agaricus chlorophos</name>
    <dbReference type="NCBI Taxonomy" id="658473"/>
    <lineage>
        <taxon>Eukaryota</taxon>
        <taxon>Fungi</taxon>
        <taxon>Dikarya</taxon>
        <taxon>Basidiomycota</taxon>
        <taxon>Agaricomycotina</taxon>
        <taxon>Agaricomycetes</taxon>
        <taxon>Agaricomycetidae</taxon>
        <taxon>Agaricales</taxon>
        <taxon>Marasmiineae</taxon>
        <taxon>Mycenaceae</taxon>
        <taxon>Mycena</taxon>
    </lineage>
</organism>
<feature type="domain" description="Piwi" evidence="2">
    <location>
        <begin position="520"/>
        <end position="834"/>
    </location>
</feature>
<dbReference type="Gene3D" id="3.30.420.10">
    <property type="entry name" value="Ribonuclease H-like superfamily/Ribonuclease H"/>
    <property type="match status" value="1"/>
</dbReference>
<dbReference type="Pfam" id="PF16486">
    <property type="entry name" value="ArgoN"/>
    <property type="match status" value="1"/>
</dbReference>
<evidence type="ECO:0000313" key="4">
    <source>
        <dbReference type="Proteomes" id="UP000815677"/>
    </source>
</evidence>
<dbReference type="Gene3D" id="2.170.260.10">
    <property type="entry name" value="paz domain"/>
    <property type="match status" value="1"/>
</dbReference>
<dbReference type="Pfam" id="PF02171">
    <property type="entry name" value="Piwi"/>
    <property type="match status" value="1"/>
</dbReference>
<dbReference type="InterPro" id="IPR014811">
    <property type="entry name" value="ArgoL1"/>
</dbReference>
<dbReference type="Proteomes" id="UP000815677">
    <property type="component" value="Unassembled WGS sequence"/>
</dbReference>
<dbReference type="EMBL" id="DF849890">
    <property type="protein sequence ID" value="GAT59600.1"/>
    <property type="molecule type" value="Genomic_DNA"/>
</dbReference>
<reference evidence="3" key="1">
    <citation type="submission" date="2014-09" db="EMBL/GenBank/DDBJ databases">
        <title>Genome sequence of the luminous mushroom Mycena chlorophos for searching fungal bioluminescence genes.</title>
        <authorList>
            <person name="Tanaka Y."/>
            <person name="Kasuga D."/>
            <person name="Oba Y."/>
            <person name="Hase S."/>
            <person name="Sato K."/>
            <person name="Oba Y."/>
            <person name="Sakakibara Y."/>
        </authorList>
    </citation>
    <scope>NUCLEOTIDE SEQUENCE</scope>
</reference>
<dbReference type="PROSITE" id="PS50821">
    <property type="entry name" value="PAZ"/>
    <property type="match status" value="1"/>
</dbReference>
<dbReference type="SMART" id="SM00950">
    <property type="entry name" value="Piwi"/>
    <property type="match status" value="1"/>
</dbReference>
<evidence type="ECO:0000313" key="3">
    <source>
        <dbReference type="EMBL" id="GAT59600.1"/>
    </source>
</evidence>
<gene>
    <name evidence="3" type="ORF">MCHLO_15864</name>
</gene>
<dbReference type="SUPFAM" id="SSF101690">
    <property type="entry name" value="PAZ domain"/>
    <property type="match status" value="1"/>
</dbReference>
<dbReference type="InterPro" id="IPR036397">
    <property type="entry name" value="RNaseH_sf"/>
</dbReference>
<keyword evidence="4" id="KW-1185">Reference proteome</keyword>
<dbReference type="CDD" id="cd02846">
    <property type="entry name" value="PAZ_argonaute_like"/>
    <property type="match status" value="1"/>
</dbReference>